<feature type="signal peptide" evidence="2">
    <location>
        <begin position="1"/>
        <end position="21"/>
    </location>
</feature>
<protein>
    <recommendedName>
        <fullName evidence="5">PRA1 family protein</fullName>
    </recommendedName>
</protein>
<gene>
    <name evidence="3" type="ORF">SDRG_04635</name>
</gene>
<dbReference type="EMBL" id="JH767142">
    <property type="protein sequence ID" value="EQC38208.1"/>
    <property type="molecule type" value="Genomic_DNA"/>
</dbReference>
<keyword evidence="4" id="KW-1185">Reference proteome</keyword>
<evidence type="ECO:0000256" key="2">
    <source>
        <dbReference type="SAM" id="SignalP"/>
    </source>
</evidence>
<name>T0S020_SAPDV</name>
<dbReference type="Proteomes" id="UP000030762">
    <property type="component" value="Unassembled WGS sequence"/>
</dbReference>
<keyword evidence="2" id="KW-0732">Signal</keyword>
<dbReference type="AlphaFoldDB" id="T0S020"/>
<keyword evidence="1" id="KW-0472">Membrane</keyword>
<reference evidence="3 4" key="1">
    <citation type="submission" date="2012-04" db="EMBL/GenBank/DDBJ databases">
        <title>The Genome Sequence of Saprolegnia declina VS20.</title>
        <authorList>
            <consortium name="The Broad Institute Genome Sequencing Platform"/>
            <person name="Russ C."/>
            <person name="Nusbaum C."/>
            <person name="Tyler B."/>
            <person name="van West P."/>
            <person name="Dieguez-Uribeondo J."/>
            <person name="de Bruijn I."/>
            <person name="Tripathy S."/>
            <person name="Jiang R."/>
            <person name="Young S.K."/>
            <person name="Zeng Q."/>
            <person name="Gargeya S."/>
            <person name="Fitzgerald M."/>
            <person name="Haas B."/>
            <person name="Abouelleil A."/>
            <person name="Alvarado L."/>
            <person name="Arachchi H.M."/>
            <person name="Berlin A."/>
            <person name="Chapman S.B."/>
            <person name="Goldberg J."/>
            <person name="Griggs A."/>
            <person name="Gujja S."/>
            <person name="Hansen M."/>
            <person name="Howarth C."/>
            <person name="Imamovic A."/>
            <person name="Larimer J."/>
            <person name="McCowen C."/>
            <person name="Montmayeur A."/>
            <person name="Murphy C."/>
            <person name="Neiman D."/>
            <person name="Pearson M."/>
            <person name="Priest M."/>
            <person name="Roberts A."/>
            <person name="Saif S."/>
            <person name="Shea T."/>
            <person name="Sisk P."/>
            <person name="Sykes S."/>
            <person name="Wortman J."/>
            <person name="Nusbaum C."/>
            <person name="Birren B."/>
        </authorList>
    </citation>
    <scope>NUCLEOTIDE SEQUENCE [LARGE SCALE GENOMIC DNA]</scope>
    <source>
        <strain evidence="3 4">VS20</strain>
    </source>
</reference>
<evidence type="ECO:0008006" key="5">
    <source>
        <dbReference type="Google" id="ProtNLM"/>
    </source>
</evidence>
<evidence type="ECO:0000256" key="1">
    <source>
        <dbReference type="SAM" id="Phobius"/>
    </source>
</evidence>
<dbReference type="VEuPathDB" id="FungiDB:SDRG_04635"/>
<dbReference type="RefSeq" id="XP_008608535.1">
    <property type="nucleotide sequence ID" value="XM_008610313.1"/>
</dbReference>
<keyword evidence="1" id="KW-0812">Transmembrane</keyword>
<feature type="transmembrane region" description="Helical" evidence="1">
    <location>
        <begin position="59"/>
        <end position="79"/>
    </location>
</feature>
<dbReference type="OMA" id="QASMAHH"/>
<feature type="chain" id="PRO_5004584289" description="PRA1 family protein" evidence="2">
    <location>
        <begin position="22"/>
        <end position="144"/>
    </location>
</feature>
<feature type="transmembrane region" description="Helical" evidence="1">
    <location>
        <begin position="85"/>
        <end position="105"/>
    </location>
</feature>
<evidence type="ECO:0000313" key="4">
    <source>
        <dbReference type="Proteomes" id="UP000030762"/>
    </source>
</evidence>
<keyword evidence="1" id="KW-1133">Transmembrane helix</keyword>
<accession>T0S020</accession>
<evidence type="ECO:0000313" key="3">
    <source>
        <dbReference type="EMBL" id="EQC38208.1"/>
    </source>
</evidence>
<organism evidence="3 4">
    <name type="scientific">Saprolegnia diclina (strain VS20)</name>
    <dbReference type="NCBI Taxonomy" id="1156394"/>
    <lineage>
        <taxon>Eukaryota</taxon>
        <taxon>Sar</taxon>
        <taxon>Stramenopiles</taxon>
        <taxon>Oomycota</taxon>
        <taxon>Saprolegniomycetes</taxon>
        <taxon>Saprolegniales</taxon>
        <taxon>Saprolegniaceae</taxon>
        <taxon>Saprolegnia</taxon>
    </lineage>
</organism>
<dbReference type="InParanoid" id="T0S020"/>
<proteinExistence type="predicted"/>
<dbReference type="GeneID" id="19945362"/>
<sequence length="144" mass="15896">MMLLTFPAPYLLASLYTLCTGMDVISRVAWKDDVHAESTNALATLQASMAHHLARSWSSYNYLLLLCASWYILAVLLVVDLPAPVEIGVLVLGAPLACNSAYHSFVRRQIELEKMQWAVVRNAMAKGELAAQTVLNDMTKPKTT</sequence>
<dbReference type="OrthoDB" id="10396495at2759"/>